<dbReference type="EMBL" id="JAACNH010000001">
    <property type="protein sequence ID" value="KAG8453236.1"/>
    <property type="molecule type" value="Genomic_DNA"/>
</dbReference>
<name>A0A8T2KFT0_9PIPI</name>
<protein>
    <recommendedName>
        <fullName evidence="3">N-acetyltransferase domain-containing protein</fullName>
    </recommendedName>
</protein>
<sequence>MAAITIRRYRNSDHDAVRLLFSEGNMEHVTAAYVFALKVPRVYIPLLLLFGCMLMVTGSYLLSVVGLVALLAVLWWALKSKYHEYVVLCLRDDLQDIEQSYMMKTNSCFWVVEAEGRVVGTVGAQPSEHNSDEMELRRLRVVQDQRKKGIGKALCLKVIDFARERGYKAVSLETDAVQYAAQNLYEHLGFKKYMVQSWKSRIGKYTTLFIMSYRYNIRA</sequence>
<comment type="caution">
    <text evidence="4">The sequence shown here is derived from an EMBL/GenBank/DDBJ whole genome shotgun (WGS) entry which is preliminary data.</text>
</comment>
<dbReference type="InterPro" id="IPR000182">
    <property type="entry name" value="GNAT_dom"/>
</dbReference>
<keyword evidence="2" id="KW-1133">Transmembrane helix</keyword>
<feature type="transmembrane region" description="Helical" evidence="2">
    <location>
        <begin position="46"/>
        <end position="78"/>
    </location>
</feature>
<proteinExistence type="predicted"/>
<evidence type="ECO:0000256" key="1">
    <source>
        <dbReference type="ARBA" id="ARBA00022679"/>
    </source>
</evidence>
<dbReference type="PROSITE" id="PS51186">
    <property type="entry name" value="GNAT"/>
    <property type="match status" value="1"/>
</dbReference>
<dbReference type="Pfam" id="PF00583">
    <property type="entry name" value="Acetyltransf_1"/>
    <property type="match status" value="1"/>
</dbReference>
<keyword evidence="2" id="KW-0812">Transmembrane</keyword>
<dbReference type="Gene3D" id="3.40.630.30">
    <property type="match status" value="1"/>
</dbReference>
<dbReference type="InterPro" id="IPR050769">
    <property type="entry name" value="NAT_camello-type"/>
</dbReference>
<organism evidence="4 5">
    <name type="scientific">Hymenochirus boettgeri</name>
    <name type="common">Congo dwarf clawed frog</name>
    <dbReference type="NCBI Taxonomy" id="247094"/>
    <lineage>
        <taxon>Eukaryota</taxon>
        <taxon>Metazoa</taxon>
        <taxon>Chordata</taxon>
        <taxon>Craniata</taxon>
        <taxon>Vertebrata</taxon>
        <taxon>Euteleostomi</taxon>
        <taxon>Amphibia</taxon>
        <taxon>Batrachia</taxon>
        <taxon>Anura</taxon>
        <taxon>Pipoidea</taxon>
        <taxon>Pipidae</taxon>
        <taxon>Pipinae</taxon>
        <taxon>Hymenochirus</taxon>
    </lineage>
</organism>
<evidence type="ECO:0000259" key="3">
    <source>
        <dbReference type="PROSITE" id="PS51186"/>
    </source>
</evidence>
<evidence type="ECO:0000256" key="2">
    <source>
        <dbReference type="SAM" id="Phobius"/>
    </source>
</evidence>
<dbReference type="SUPFAM" id="SSF55729">
    <property type="entry name" value="Acyl-CoA N-acyltransferases (Nat)"/>
    <property type="match status" value="1"/>
</dbReference>
<keyword evidence="5" id="KW-1185">Reference proteome</keyword>
<evidence type="ECO:0000313" key="5">
    <source>
        <dbReference type="Proteomes" id="UP000812440"/>
    </source>
</evidence>
<evidence type="ECO:0000313" key="4">
    <source>
        <dbReference type="EMBL" id="KAG8453236.1"/>
    </source>
</evidence>
<feature type="domain" description="N-acetyltransferase" evidence="3">
    <location>
        <begin position="69"/>
        <end position="216"/>
    </location>
</feature>
<dbReference type="AlphaFoldDB" id="A0A8T2KFT0"/>
<dbReference type="PANTHER" id="PTHR13947:SF58">
    <property type="entry name" value="8B (PUTATIVE,_PSEUDO-RELATED"/>
    <property type="match status" value="1"/>
</dbReference>
<dbReference type="Proteomes" id="UP000812440">
    <property type="component" value="Chromosome 1"/>
</dbReference>
<dbReference type="OrthoDB" id="41532at2759"/>
<gene>
    <name evidence="4" type="ORF">GDO86_000025</name>
</gene>
<dbReference type="CDD" id="cd04301">
    <property type="entry name" value="NAT_SF"/>
    <property type="match status" value="1"/>
</dbReference>
<dbReference type="InterPro" id="IPR016181">
    <property type="entry name" value="Acyl_CoA_acyltransferase"/>
</dbReference>
<keyword evidence="1" id="KW-0808">Transferase</keyword>
<keyword evidence="2" id="KW-0472">Membrane</keyword>
<accession>A0A8T2KFT0</accession>
<reference evidence="4" key="1">
    <citation type="thesis" date="2020" institute="ProQuest LLC" country="789 East Eisenhower Parkway, Ann Arbor, MI, USA">
        <title>Comparative Genomics and Chromosome Evolution.</title>
        <authorList>
            <person name="Mudd A.B."/>
        </authorList>
    </citation>
    <scope>NUCLEOTIDE SEQUENCE</scope>
    <source>
        <strain evidence="4">Female2</strain>
        <tissue evidence="4">Blood</tissue>
    </source>
</reference>
<dbReference type="GO" id="GO:0008080">
    <property type="term" value="F:N-acetyltransferase activity"/>
    <property type="evidence" value="ECO:0007669"/>
    <property type="project" value="InterPro"/>
</dbReference>
<dbReference type="PANTHER" id="PTHR13947">
    <property type="entry name" value="GNAT FAMILY N-ACETYLTRANSFERASE"/>
    <property type="match status" value="1"/>
</dbReference>